<proteinExistence type="predicted"/>
<keyword evidence="2" id="KW-1185">Reference proteome</keyword>
<evidence type="ECO:0000313" key="1">
    <source>
        <dbReference type="EMBL" id="EAY29825.1"/>
    </source>
</evidence>
<name>A1ZIF7_MICM2</name>
<dbReference type="AlphaFoldDB" id="A1ZIF7"/>
<dbReference type="Proteomes" id="UP000004095">
    <property type="component" value="Unassembled WGS sequence"/>
</dbReference>
<evidence type="ECO:0000313" key="2">
    <source>
        <dbReference type="Proteomes" id="UP000004095"/>
    </source>
</evidence>
<dbReference type="OrthoDB" id="1072575at2"/>
<dbReference type="RefSeq" id="WP_004155644.1">
    <property type="nucleotide sequence ID" value="NZ_AAWS01000009.1"/>
</dbReference>
<sequence>MTIDWNKFVRWLVPSYLKKGQARHLAWLQVMLTPIKTLYAKFVAFRVVTQLEIAISNQTMVLEEELNRRLGLSQEIVIINQTYQRNRRYIYYLSEASSLQYYRYSLREIIEKNIIPKFSYALGEFQGEYDFVVQIPALSEDQQRQIRAFINKYKLPDKVYAIITKE</sequence>
<comment type="caution">
    <text evidence="1">The sequence shown here is derived from an EMBL/GenBank/DDBJ whole genome shotgun (WGS) entry which is preliminary data.</text>
</comment>
<dbReference type="EMBL" id="AAWS01000009">
    <property type="protein sequence ID" value="EAY29825.1"/>
    <property type="molecule type" value="Genomic_DNA"/>
</dbReference>
<reference evidence="1 2" key="1">
    <citation type="submission" date="2007-01" db="EMBL/GenBank/DDBJ databases">
        <authorList>
            <person name="Haygood M."/>
            <person name="Podell S."/>
            <person name="Anderson C."/>
            <person name="Hopkinson B."/>
            <person name="Roe K."/>
            <person name="Barbeau K."/>
            <person name="Gaasterland T."/>
            <person name="Ferriera S."/>
            <person name="Johnson J."/>
            <person name="Kravitz S."/>
            <person name="Beeson K."/>
            <person name="Sutton G."/>
            <person name="Rogers Y.-H."/>
            <person name="Friedman R."/>
            <person name="Frazier M."/>
            <person name="Venter J.C."/>
        </authorList>
    </citation>
    <scope>NUCLEOTIDE SEQUENCE [LARGE SCALE GENOMIC DNA]</scope>
    <source>
        <strain evidence="1 2">ATCC 23134</strain>
    </source>
</reference>
<gene>
    <name evidence="1" type="ORF">M23134_05698</name>
</gene>
<protein>
    <submittedName>
        <fullName evidence="1">Uncharacterized protein</fullName>
    </submittedName>
</protein>
<organism evidence="1 2">
    <name type="scientific">Microscilla marina ATCC 23134</name>
    <dbReference type="NCBI Taxonomy" id="313606"/>
    <lineage>
        <taxon>Bacteria</taxon>
        <taxon>Pseudomonadati</taxon>
        <taxon>Bacteroidota</taxon>
        <taxon>Cytophagia</taxon>
        <taxon>Cytophagales</taxon>
        <taxon>Microscillaceae</taxon>
        <taxon>Microscilla</taxon>
    </lineage>
</organism>
<accession>A1ZIF7</accession>
<dbReference type="eggNOG" id="ENOG503410N">
    <property type="taxonomic scope" value="Bacteria"/>
</dbReference>